<dbReference type="GO" id="GO:0008986">
    <property type="term" value="F:pyruvate, water dikinase activity"/>
    <property type="evidence" value="ECO:0007669"/>
    <property type="project" value="UniProtKB-EC"/>
</dbReference>
<comment type="catalytic activity">
    <reaction evidence="14">
        <text>pyruvate + ATP + H2O = phosphoenolpyruvate + AMP + phosphate + 2 H(+)</text>
        <dbReference type="Rhea" id="RHEA:11364"/>
        <dbReference type="ChEBI" id="CHEBI:15361"/>
        <dbReference type="ChEBI" id="CHEBI:15377"/>
        <dbReference type="ChEBI" id="CHEBI:15378"/>
        <dbReference type="ChEBI" id="CHEBI:30616"/>
        <dbReference type="ChEBI" id="CHEBI:43474"/>
        <dbReference type="ChEBI" id="CHEBI:58702"/>
        <dbReference type="ChEBI" id="CHEBI:456215"/>
        <dbReference type="EC" id="2.7.9.2"/>
    </reaction>
</comment>
<dbReference type="PANTHER" id="PTHR43030">
    <property type="entry name" value="PHOSPHOENOLPYRUVATE SYNTHASE"/>
    <property type="match status" value="1"/>
</dbReference>
<dbReference type="OrthoDB" id="9765468at2"/>
<dbReference type="AlphaFoldDB" id="A0A1G9LR53"/>
<dbReference type="EC" id="2.7.9.2" evidence="5"/>
<dbReference type="RefSeq" id="WP_090697425.1">
    <property type="nucleotide sequence ID" value="NZ_FNHH01000001.1"/>
</dbReference>
<evidence type="ECO:0000256" key="9">
    <source>
        <dbReference type="ARBA" id="ARBA00022741"/>
    </source>
</evidence>
<evidence type="ECO:0000256" key="1">
    <source>
        <dbReference type="ARBA" id="ARBA00001946"/>
    </source>
</evidence>
<evidence type="ECO:0000313" key="17">
    <source>
        <dbReference type="Proteomes" id="UP000199226"/>
    </source>
</evidence>
<evidence type="ECO:0000256" key="7">
    <source>
        <dbReference type="ARBA" id="ARBA00022679"/>
    </source>
</evidence>
<dbReference type="InterPro" id="IPR002192">
    <property type="entry name" value="PPDK_AMP/ATP-bd"/>
</dbReference>
<keyword evidence="12" id="KW-0460">Magnesium</keyword>
<keyword evidence="7" id="KW-0808">Transferase</keyword>
<comment type="function">
    <text evidence="2">Catalyzes the phosphorylation of pyruvate to phosphoenolpyruvate.</text>
</comment>
<dbReference type="SUPFAM" id="SSF56059">
    <property type="entry name" value="Glutathione synthetase ATP-binding domain-like"/>
    <property type="match status" value="1"/>
</dbReference>
<protein>
    <recommendedName>
        <fullName evidence="6">Phosphoenolpyruvate synthase</fullName>
        <ecNumber evidence="5">2.7.9.2</ecNumber>
    </recommendedName>
    <alternativeName>
        <fullName evidence="13">Pyruvate, water dikinase</fullName>
    </alternativeName>
</protein>
<dbReference type="GO" id="GO:0005524">
    <property type="term" value="F:ATP binding"/>
    <property type="evidence" value="ECO:0007669"/>
    <property type="project" value="UniProtKB-KW"/>
</dbReference>
<dbReference type="Gene3D" id="3.30.470.20">
    <property type="entry name" value="ATP-grasp fold, B domain"/>
    <property type="match status" value="1"/>
</dbReference>
<evidence type="ECO:0000256" key="12">
    <source>
        <dbReference type="ARBA" id="ARBA00022842"/>
    </source>
</evidence>
<evidence type="ECO:0000256" key="3">
    <source>
        <dbReference type="ARBA" id="ARBA00004742"/>
    </source>
</evidence>
<feature type="domain" description="Pyruvate phosphate dikinase AMP/ATP-binding" evidence="15">
    <location>
        <begin position="18"/>
        <end position="330"/>
    </location>
</feature>
<sequence length="333" mass="36827">MKDYVLRLKNISVSDTSEVGAKNAFLGEIFTQPVLHEIRVPDGFAVTASAYQRFIEYNKLDGVHDKLLTSLDRENLSDVAKTGQKARALILGARMPGDIDDTITAAYHELCAGSAVEVAVRSSAISSNQINSDIKDVHDSFLNVKGERELVETVKKCFASLYSEKAIIENTSNLNKSIAVCVQKMVRSDGSCSGVAYTSDPESGFADVIHISGVWGLGGKKLNEGVIPDEFIIYKPTISEGLKSIIQKKLGSKNRMMIYQEDSDIHVVNTPDDIRDQFVLIEEELLSIANWGITLENYYGSPVSMEWAKDGESEDLYLLQAKPENFKKFKKSL</sequence>
<evidence type="ECO:0000256" key="2">
    <source>
        <dbReference type="ARBA" id="ARBA00002988"/>
    </source>
</evidence>
<keyword evidence="11" id="KW-0067">ATP-binding</keyword>
<keyword evidence="16" id="KW-0670">Pyruvate</keyword>
<dbReference type="PANTHER" id="PTHR43030:SF1">
    <property type="entry name" value="PHOSPHOENOLPYRUVATE SYNTHASE"/>
    <property type="match status" value="1"/>
</dbReference>
<dbReference type="InterPro" id="IPR013815">
    <property type="entry name" value="ATP_grasp_subdomain_1"/>
</dbReference>
<keyword evidence="8" id="KW-0479">Metal-binding</keyword>
<dbReference type="STRING" id="990371.SAMN05421813_10161"/>
<evidence type="ECO:0000256" key="6">
    <source>
        <dbReference type="ARBA" id="ARBA00021623"/>
    </source>
</evidence>
<evidence type="ECO:0000256" key="10">
    <source>
        <dbReference type="ARBA" id="ARBA00022777"/>
    </source>
</evidence>
<dbReference type="GO" id="GO:0006094">
    <property type="term" value="P:gluconeogenesis"/>
    <property type="evidence" value="ECO:0007669"/>
    <property type="project" value="UniProtKB-UniPathway"/>
</dbReference>
<evidence type="ECO:0000256" key="11">
    <source>
        <dbReference type="ARBA" id="ARBA00022840"/>
    </source>
</evidence>
<reference evidence="17" key="1">
    <citation type="submission" date="2016-10" db="EMBL/GenBank/DDBJ databases">
        <authorList>
            <person name="Varghese N."/>
            <person name="Submissions S."/>
        </authorList>
    </citation>
    <scope>NUCLEOTIDE SEQUENCE [LARGE SCALE GENOMIC DNA]</scope>
    <source>
        <strain evidence="17">DSM 24536</strain>
    </source>
</reference>
<keyword evidence="10 16" id="KW-0418">Kinase</keyword>
<accession>A0A1G9LR53</accession>
<evidence type="ECO:0000256" key="4">
    <source>
        <dbReference type="ARBA" id="ARBA00007837"/>
    </source>
</evidence>
<evidence type="ECO:0000256" key="13">
    <source>
        <dbReference type="ARBA" id="ARBA00033470"/>
    </source>
</evidence>
<dbReference type="Gene3D" id="3.30.1490.20">
    <property type="entry name" value="ATP-grasp fold, A domain"/>
    <property type="match status" value="1"/>
</dbReference>
<proteinExistence type="inferred from homology"/>
<comment type="pathway">
    <text evidence="3">Carbohydrate biosynthesis; gluconeogenesis.</text>
</comment>
<gene>
    <name evidence="16" type="ORF">SAMN05421813_10161</name>
</gene>
<evidence type="ECO:0000313" key="16">
    <source>
        <dbReference type="EMBL" id="SDL64433.1"/>
    </source>
</evidence>
<name>A0A1G9LR53_9SPHI</name>
<dbReference type="Pfam" id="PF01326">
    <property type="entry name" value="PPDK_N"/>
    <property type="match status" value="1"/>
</dbReference>
<dbReference type="Proteomes" id="UP000199226">
    <property type="component" value="Unassembled WGS sequence"/>
</dbReference>
<evidence type="ECO:0000256" key="5">
    <source>
        <dbReference type="ARBA" id="ARBA00011996"/>
    </source>
</evidence>
<dbReference type="EMBL" id="FNHH01000001">
    <property type="protein sequence ID" value="SDL64433.1"/>
    <property type="molecule type" value="Genomic_DNA"/>
</dbReference>
<evidence type="ECO:0000259" key="15">
    <source>
        <dbReference type="Pfam" id="PF01326"/>
    </source>
</evidence>
<comment type="cofactor">
    <cofactor evidence="1">
        <name>Mg(2+)</name>
        <dbReference type="ChEBI" id="CHEBI:18420"/>
    </cofactor>
</comment>
<evidence type="ECO:0000256" key="8">
    <source>
        <dbReference type="ARBA" id="ARBA00022723"/>
    </source>
</evidence>
<comment type="similarity">
    <text evidence="4">Belongs to the PEP-utilizing enzyme family.</text>
</comment>
<dbReference type="GO" id="GO:0046872">
    <property type="term" value="F:metal ion binding"/>
    <property type="evidence" value="ECO:0007669"/>
    <property type="project" value="UniProtKB-KW"/>
</dbReference>
<dbReference type="UniPathway" id="UPA00138"/>
<evidence type="ECO:0000256" key="14">
    <source>
        <dbReference type="ARBA" id="ARBA00047700"/>
    </source>
</evidence>
<dbReference type="InterPro" id="IPR006319">
    <property type="entry name" value="PEP_synth"/>
</dbReference>
<organism evidence="16 17">
    <name type="scientific">Daejeonella rubra</name>
    <dbReference type="NCBI Taxonomy" id="990371"/>
    <lineage>
        <taxon>Bacteria</taxon>
        <taxon>Pseudomonadati</taxon>
        <taxon>Bacteroidota</taxon>
        <taxon>Sphingobacteriia</taxon>
        <taxon>Sphingobacteriales</taxon>
        <taxon>Sphingobacteriaceae</taxon>
        <taxon>Daejeonella</taxon>
    </lineage>
</organism>
<keyword evidence="17" id="KW-1185">Reference proteome</keyword>
<keyword evidence="9" id="KW-0547">Nucleotide-binding</keyword>